<keyword evidence="4" id="KW-0274">FAD</keyword>
<dbReference type="Gene3D" id="3.30.9.10">
    <property type="entry name" value="D-Amino Acid Oxidase, subunit A, domain 2"/>
    <property type="match status" value="1"/>
</dbReference>
<evidence type="ECO:0000256" key="1">
    <source>
        <dbReference type="ARBA" id="ARBA00001974"/>
    </source>
</evidence>
<evidence type="ECO:0000259" key="8">
    <source>
        <dbReference type="Pfam" id="PF16901"/>
    </source>
</evidence>
<dbReference type="RefSeq" id="WP_013601062.1">
    <property type="nucleotide sequence ID" value="NC_015145.1"/>
</dbReference>
<evidence type="ECO:0000256" key="3">
    <source>
        <dbReference type="ARBA" id="ARBA00022630"/>
    </source>
</evidence>
<dbReference type="Proteomes" id="UP000008639">
    <property type="component" value="Chromosome"/>
</dbReference>
<dbReference type="Pfam" id="PF16901">
    <property type="entry name" value="DAO_C"/>
    <property type="match status" value="1"/>
</dbReference>
<sequence length="619" mass="67337">MRWPHHTKPKGVVLGPKDLTDRHSASAAKPDVERSSVHQLRRRPHAKVLVVGGGINGVGTFRDLALQGVDVALVERGDYCQGASGASSHMIHGGIRYLENGEFRLVRESVVERNRLLRIAPHYVKPLQTTIPIFSTFSGVLAAPLRFLTHKQHGKPKERGAFLIKAGLSLYDSFSRDGGSVPRHQFLSGKSARAELPSLRPDVKYTATYFDASVHNPERLTLDVLQDGEKAGYAGAGNAQGNTARASNYVSLQSMTAEPNAGTGRGSTVRLRDELTGEEFDFTADVIVNTTGAWVDLTNDAMGTASSFMGGTKGSHIVLDHPALLEACRGREIFFEHTDGRIVLIYPMGDRVLVGTTDVDADMAEDAVCTDEEIEYFFDLIGHVFPDIAVTHDQIVYTFSGVRPLPRHDATHPGFVSRDYRIERRGPAKGTDGAGAVVLSLVGGKWTTFRALAEHMTNDVLAEIGVARKVSTAQLPIGGGAGFPSDEAGVQKWIKAHMAAGRDADRTAGLLTRYGTRAEAVIEYLDAEPDRPLRSTRELSVRELEFMAAQEQVGHLVDVLIRRTSLAFRGLVTGELLNEVADVLSVPLGWDAAARAAEIKHAQDVLQRFHRVETHSLVA</sequence>
<feature type="compositionally biased region" description="Basic and acidic residues" evidence="6">
    <location>
        <begin position="18"/>
        <end position="36"/>
    </location>
</feature>
<dbReference type="Gene3D" id="3.50.50.60">
    <property type="entry name" value="FAD/NAD(P)-binding domain"/>
    <property type="match status" value="1"/>
</dbReference>
<organism evidence="9 10">
    <name type="scientific">Pseudarthrobacter phenanthrenivorans (strain DSM 18606 / JCM 16027 / LMG 23796 / Sphe3)</name>
    <name type="common">Arthrobacter phenanthrenivorans</name>
    <dbReference type="NCBI Taxonomy" id="930171"/>
    <lineage>
        <taxon>Bacteria</taxon>
        <taxon>Bacillati</taxon>
        <taxon>Actinomycetota</taxon>
        <taxon>Actinomycetes</taxon>
        <taxon>Micrococcales</taxon>
        <taxon>Micrococcaceae</taxon>
        <taxon>Pseudarthrobacter</taxon>
    </lineage>
</organism>
<protein>
    <submittedName>
        <fullName evidence="9">Glycerol-3-phosphate dehydrogenase</fullName>
    </submittedName>
</protein>
<evidence type="ECO:0000256" key="6">
    <source>
        <dbReference type="SAM" id="MobiDB-lite"/>
    </source>
</evidence>
<evidence type="ECO:0000313" key="10">
    <source>
        <dbReference type="Proteomes" id="UP000008639"/>
    </source>
</evidence>
<evidence type="ECO:0000256" key="4">
    <source>
        <dbReference type="ARBA" id="ARBA00022827"/>
    </source>
</evidence>
<dbReference type="KEGG" id="apn:Asphe3_19800"/>
<dbReference type="InterPro" id="IPR036188">
    <property type="entry name" value="FAD/NAD-bd_sf"/>
</dbReference>
<comment type="similarity">
    <text evidence="2">Belongs to the FAD-dependent glycerol-3-phosphate dehydrogenase family.</text>
</comment>
<dbReference type="GO" id="GO:0004368">
    <property type="term" value="F:glycerol-3-phosphate dehydrogenase (quinone) activity"/>
    <property type="evidence" value="ECO:0007669"/>
    <property type="project" value="InterPro"/>
</dbReference>
<dbReference type="OrthoDB" id="9766796at2"/>
<dbReference type="PRINTS" id="PR01001">
    <property type="entry name" value="FADG3PDH"/>
</dbReference>
<dbReference type="HOGENOM" id="CLU_015740_5_1_11"/>
<name>F0M1Y3_PSEPM</name>
<dbReference type="InterPro" id="IPR000447">
    <property type="entry name" value="G3P_DH_FAD-dep"/>
</dbReference>
<feature type="domain" description="Alpha-glycerophosphate oxidase C-terminal" evidence="8">
    <location>
        <begin position="471"/>
        <end position="594"/>
    </location>
</feature>
<dbReference type="Pfam" id="PF01266">
    <property type="entry name" value="DAO"/>
    <property type="match status" value="1"/>
</dbReference>
<dbReference type="AlphaFoldDB" id="F0M1Y3"/>
<comment type="cofactor">
    <cofactor evidence="1">
        <name>FAD</name>
        <dbReference type="ChEBI" id="CHEBI:57692"/>
    </cofactor>
</comment>
<dbReference type="STRING" id="930171.Asphe3_19800"/>
<keyword evidence="5" id="KW-0560">Oxidoreductase</keyword>
<evidence type="ECO:0000256" key="2">
    <source>
        <dbReference type="ARBA" id="ARBA00007330"/>
    </source>
</evidence>
<gene>
    <name evidence="9" type="ordered locus">Asphe3_19800</name>
</gene>
<dbReference type="InterPro" id="IPR006076">
    <property type="entry name" value="FAD-dep_OxRdtase"/>
</dbReference>
<evidence type="ECO:0000259" key="7">
    <source>
        <dbReference type="Pfam" id="PF01266"/>
    </source>
</evidence>
<feature type="domain" description="FAD dependent oxidoreductase" evidence="7">
    <location>
        <begin position="47"/>
        <end position="409"/>
    </location>
</feature>
<proteinExistence type="inferred from homology"/>
<dbReference type="PANTHER" id="PTHR11985:SF15">
    <property type="entry name" value="GLYCEROL-3-PHOSPHATE DEHYDROGENASE, MITOCHONDRIAL"/>
    <property type="match status" value="1"/>
</dbReference>
<dbReference type="GO" id="GO:0046168">
    <property type="term" value="P:glycerol-3-phosphate catabolic process"/>
    <property type="evidence" value="ECO:0007669"/>
    <property type="project" value="TreeGrafter"/>
</dbReference>
<accession>F0M1Y3</accession>
<feature type="region of interest" description="Disordered" evidence="6">
    <location>
        <begin position="1"/>
        <end position="38"/>
    </location>
</feature>
<keyword evidence="3" id="KW-0285">Flavoprotein</keyword>
<evidence type="ECO:0000256" key="5">
    <source>
        <dbReference type="ARBA" id="ARBA00023002"/>
    </source>
</evidence>
<reference evidence="9 10" key="1">
    <citation type="journal article" date="2011" name="Stand. Genomic Sci.">
        <title>Complete genome sequence of Arthrobacter phenanthrenivorans type strain (Sphe3).</title>
        <authorList>
            <person name="Kallimanis A."/>
            <person name="Labutti K.M."/>
            <person name="Lapidus A."/>
            <person name="Clum A."/>
            <person name="Lykidis A."/>
            <person name="Mavromatis K."/>
            <person name="Pagani I."/>
            <person name="Liolios K."/>
            <person name="Ivanova N."/>
            <person name="Goodwin L."/>
            <person name="Pitluck S."/>
            <person name="Chen A."/>
            <person name="Palaniappan K."/>
            <person name="Markowitz V."/>
            <person name="Bristow J."/>
            <person name="Velentzas A.D."/>
            <person name="Perisynakis A."/>
            <person name="Ouzounis C.C."/>
            <person name="Kyrpides N.C."/>
            <person name="Koukkou A.I."/>
            <person name="Drainas C."/>
        </authorList>
    </citation>
    <scope>NUCLEOTIDE SEQUENCE [LARGE SCALE GENOMIC DNA]</scope>
    <source>
        <strain evidence="10">DSM 18606 / JCM 16027 / LMG 23796 / Sphe3</strain>
    </source>
</reference>
<dbReference type="PANTHER" id="PTHR11985">
    <property type="entry name" value="GLYCEROL-3-PHOSPHATE DEHYDROGENASE"/>
    <property type="match status" value="1"/>
</dbReference>
<evidence type="ECO:0000313" key="9">
    <source>
        <dbReference type="EMBL" id="ADX73135.1"/>
    </source>
</evidence>
<dbReference type="SUPFAM" id="SSF51905">
    <property type="entry name" value="FAD/NAD(P)-binding domain"/>
    <property type="match status" value="1"/>
</dbReference>
<dbReference type="InterPro" id="IPR031656">
    <property type="entry name" value="DAO_C"/>
</dbReference>
<dbReference type="InterPro" id="IPR038299">
    <property type="entry name" value="DAO_C_sf"/>
</dbReference>
<dbReference type="EMBL" id="CP002379">
    <property type="protein sequence ID" value="ADX73135.1"/>
    <property type="molecule type" value="Genomic_DNA"/>
</dbReference>
<dbReference type="eggNOG" id="COG0578">
    <property type="taxonomic scope" value="Bacteria"/>
</dbReference>
<dbReference type="Gene3D" id="1.10.8.870">
    <property type="entry name" value="Alpha-glycerophosphate oxidase, cap domain"/>
    <property type="match status" value="1"/>
</dbReference>